<evidence type="ECO:0000313" key="4">
    <source>
        <dbReference type="Ensembl" id="ENSATEP00000009792.1"/>
    </source>
</evidence>
<feature type="domain" description="TAF1C beta-propeller" evidence="2">
    <location>
        <begin position="277"/>
        <end position="414"/>
    </location>
</feature>
<dbReference type="InParanoid" id="A0A3Q1HLQ7"/>
<feature type="compositionally biased region" description="Polar residues" evidence="1">
    <location>
        <begin position="932"/>
        <end position="941"/>
    </location>
</feature>
<dbReference type="CTD" id="9013"/>
<feature type="region of interest" description="Disordered" evidence="1">
    <location>
        <begin position="672"/>
        <end position="693"/>
    </location>
</feature>
<reference evidence="4" key="3">
    <citation type="submission" date="2025-09" db="UniProtKB">
        <authorList>
            <consortium name="Ensembl"/>
        </authorList>
    </citation>
    <scope>IDENTIFICATION</scope>
</reference>
<dbReference type="InterPro" id="IPR049087">
    <property type="entry name" value="TAF1C_beta-prop"/>
</dbReference>
<feature type="region of interest" description="Disordered" evidence="1">
    <location>
        <begin position="1059"/>
        <end position="1092"/>
    </location>
</feature>
<dbReference type="InterPro" id="IPR036322">
    <property type="entry name" value="WD40_repeat_dom_sf"/>
</dbReference>
<reference evidence="4" key="2">
    <citation type="submission" date="2025-08" db="UniProtKB">
        <authorList>
            <consortium name="Ensembl"/>
        </authorList>
    </citation>
    <scope>IDENTIFICATION</scope>
</reference>
<evidence type="ECO:0000256" key="1">
    <source>
        <dbReference type="SAM" id="MobiDB-lite"/>
    </source>
</evidence>
<keyword evidence="5" id="KW-1185">Reference proteome</keyword>
<evidence type="ECO:0000259" key="3">
    <source>
        <dbReference type="Pfam" id="PF20642"/>
    </source>
</evidence>
<dbReference type="GeneID" id="113148322"/>
<dbReference type="SUPFAM" id="SSF50978">
    <property type="entry name" value="WD40 repeat-like"/>
    <property type="match status" value="1"/>
</dbReference>
<dbReference type="Ensembl" id="ENSATET00000009968.3">
    <property type="protein sequence ID" value="ENSATEP00000009792.1"/>
    <property type="gene ID" value="ENSATEG00000006899.3"/>
</dbReference>
<protein>
    <submittedName>
        <fullName evidence="4">Uncharacterized protein</fullName>
    </submittedName>
</protein>
<name>A0A3Q1HLQ7_ANATE</name>
<feature type="region of interest" description="Disordered" evidence="1">
    <location>
        <begin position="632"/>
        <end position="655"/>
    </location>
</feature>
<reference evidence="4" key="1">
    <citation type="submission" date="2021-04" db="EMBL/GenBank/DDBJ databases">
        <authorList>
            <consortium name="Wellcome Sanger Institute Data Sharing"/>
        </authorList>
    </citation>
    <scope>NUCLEOTIDE SEQUENCE [LARGE SCALE GENOMIC DNA]</scope>
</reference>
<accession>A0A3Q1HLQ7</accession>
<dbReference type="Proteomes" id="UP000265040">
    <property type="component" value="Chromosome 22"/>
</dbReference>
<feature type="compositionally biased region" description="Polar residues" evidence="1">
    <location>
        <begin position="1000"/>
        <end position="1011"/>
    </location>
</feature>
<dbReference type="InterPro" id="IPR038801">
    <property type="entry name" value="TAF1C"/>
</dbReference>
<dbReference type="Pfam" id="PF20641">
    <property type="entry name" value="TAF1C_beta-prop"/>
    <property type="match status" value="1"/>
</dbReference>
<feature type="domain" description="TAF1C helical bundle" evidence="3">
    <location>
        <begin position="531"/>
        <end position="866"/>
    </location>
</feature>
<dbReference type="GO" id="GO:0001164">
    <property type="term" value="F:RNA polymerase I core promoter sequence-specific DNA binding"/>
    <property type="evidence" value="ECO:0007669"/>
    <property type="project" value="TreeGrafter"/>
</dbReference>
<organism evidence="4 5">
    <name type="scientific">Anabas testudineus</name>
    <name type="common">Climbing perch</name>
    <name type="synonym">Anthias testudineus</name>
    <dbReference type="NCBI Taxonomy" id="64144"/>
    <lineage>
        <taxon>Eukaryota</taxon>
        <taxon>Metazoa</taxon>
        <taxon>Chordata</taxon>
        <taxon>Craniata</taxon>
        <taxon>Vertebrata</taxon>
        <taxon>Euteleostomi</taxon>
        <taxon>Actinopterygii</taxon>
        <taxon>Neopterygii</taxon>
        <taxon>Teleostei</taxon>
        <taxon>Neoteleostei</taxon>
        <taxon>Acanthomorphata</taxon>
        <taxon>Anabantaria</taxon>
        <taxon>Anabantiformes</taxon>
        <taxon>Anabantoidei</taxon>
        <taxon>Anabantidae</taxon>
        <taxon>Anabas</taxon>
    </lineage>
</organism>
<feature type="compositionally biased region" description="Polar residues" evidence="1">
    <location>
        <begin position="1029"/>
        <end position="1038"/>
    </location>
</feature>
<dbReference type="STRING" id="64144.ENSATEP00000009792"/>
<dbReference type="RefSeq" id="XP_026195770.1">
    <property type="nucleotide sequence ID" value="XM_026339985.1"/>
</dbReference>
<sequence>MDYQFPQQLFPSFYNCGPPDSALKHCAGNWGCYDRVRPQGGPGPLSSWTFTSSRHVRGETWRHTEPVPVPLLSPKSSFLWHSTPPDPLDFTEHMQNFFIDHCHDAFGCMGEILGANFNFKQGKTERYRKDSVHMWKLKNYLDMLKLKICQQSYSSHSLDMYSTLLSDVVPSIPSELLGTLLYEELKEQRDRLLFSEAATGGALAFIPFSQSCSSEHGCLLYPGNQGMDRLNFHKVVLEHHEGNSSFLDVASRDPFSHQLRGPIRQISSISRFNECCVAVRSDRLCGVWRFNERNEPRLLQVVNTREVATCISTSPHVLGEILVASESGAANLWTVGKGMQKVREEDSNLYFNAKSPWRWCEFSAHPRVMVYADRTGAELTDIRVSPVSGHTLFCISKTSECRSGERLILSKYLGDVHPFHHLITTQYSAYIVDERFPCMPMLKWDHMMQSPPMFCHVIPGPSSSGSALGHSSTAKVLLGSHSSQEITLLQYSGGRAEACCSLGPPQALLTPNKSLQHLPVQIPHRMATTTSRLSSPAAGMTCIQKKRGGSECLCVVQLTEAGDIFYQILEPEQPDSSSRPPAADDKPLPQQATKKPPQPPDSQLIVTDTSSDDGIILPTQDVAMQRFVAETPEREQQAVTMFSSSSSEDSDSERRHRNLKKWLQVVVNDDSMVDQDTDGHSDVEVGRDKTGDVKQPGVVEETASGSTCLGQVFASEQHTPVKISKRALVTWRHWLQKLMQKSREKKPHPHCLQHFTVSTEGLLRLPDGEAKDSTEAQRVQSLRQDLTACMNKRSLLVHAAVSGSLVAPDVTPVPNQVETEVWGDQLSQRLTLSWQGEEVWRAWWEDQLGLNKKEKVMALRRKRRREKAEKRATGQRLELSGSFTSSISYQSELDDFSDSSGWSSTVSQDFISDTKGMGPLSQLEGFLQRTTRATTPSTVQNDTPDPTPTATPQSVKVQQGGQRTPSSSHTLSLSQTIKLDSTPASQRRSRHPADDYLSSLFATQEEPSQNIYLPEEESTKDPRPRPAAFSTTSQLCSPQPVSLRSLRVDLSQDSFVWSGFSQSPSQSSQSRPGLSQASHLSQPKRKKSRMGF</sequence>
<dbReference type="InterPro" id="IPR049090">
    <property type="entry name" value="TAF1C_HB"/>
</dbReference>
<dbReference type="PANTHER" id="PTHR15319:SF1">
    <property type="entry name" value="TATA BOX-BINDING PROTEIN-ASSOCIATED FACTOR RNA POLYMERASE I SUBUNIT C"/>
    <property type="match status" value="1"/>
</dbReference>
<dbReference type="OMA" id="CCRRWLK"/>
<dbReference type="OrthoDB" id="2382881at2759"/>
<dbReference type="GO" id="GO:0001650">
    <property type="term" value="C:fibrillar center"/>
    <property type="evidence" value="ECO:0007669"/>
    <property type="project" value="TreeGrafter"/>
</dbReference>
<feature type="compositionally biased region" description="Polar residues" evidence="1">
    <location>
        <begin position="953"/>
        <end position="986"/>
    </location>
</feature>
<feature type="region of interest" description="Disordered" evidence="1">
    <location>
        <begin position="571"/>
        <end position="615"/>
    </location>
</feature>
<dbReference type="AlphaFoldDB" id="A0A3Q1HLQ7"/>
<dbReference type="Pfam" id="PF20642">
    <property type="entry name" value="TAF1C_HB"/>
    <property type="match status" value="1"/>
</dbReference>
<feature type="compositionally biased region" description="Basic residues" evidence="1">
    <location>
        <begin position="1082"/>
        <end position="1092"/>
    </location>
</feature>
<feature type="region of interest" description="Disordered" evidence="1">
    <location>
        <begin position="932"/>
        <end position="1038"/>
    </location>
</feature>
<evidence type="ECO:0000313" key="5">
    <source>
        <dbReference type="Proteomes" id="UP000265040"/>
    </source>
</evidence>
<feature type="compositionally biased region" description="Low complexity" evidence="1">
    <location>
        <begin position="1059"/>
        <end position="1076"/>
    </location>
</feature>
<feature type="compositionally biased region" description="Basic and acidic residues" evidence="1">
    <location>
        <begin position="677"/>
        <end position="692"/>
    </location>
</feature>
<feature type="compositionally biased region" description="Low complexity" evidence="1">
    <location>
        <begin position="942"/>
        <end position="952"/>
    </location>
</feature>
<evidence type="ECO:0000259" key="2">
    <source>
        <dbReference type="Pfam" id="PF20641"/>
    </source>
</evidence>
<dbReference type="GeneTree" id="ENSGT00390000010767"/>
<proteinExistence type="predicted"/>
<dbReference type="PANTHER" id="PTHR15319">
    <property type="entry name" value="TATA BOX-BINDING PROTEIN ASSOCIATED FACTOR RNA POLYMERASE I SUBUNIT C"/>
    <property type="match status" value="1"/>
</dbReference>